<dbReference type="CDD" id="cd00156">
    <property type="entry name" value="REC"/>
    <property type="match status" value="1"/>
</dbReference>
<dbReference type="InterPro" id="IPR011006">
    <property type="entry name" value="CheY-like_superfamily"/>
</dbReference>
<reference evidence="4 5" key="1">
    <citation type="submission" date="2019-06" db="EMBL/GenBank/DDBJ databases">
        <title>Paenimaribius caenipelagi gen. nov., sp. nov., isolated from a tidal flat.</title>
        <authorList>
            <person name="Yoon J.-H."/>
        </authorList>
    </citation>
    <scope>NUCLEOTIDE SEQUENCE [LARGE SCALE GENOMIC DNA]</scope>
    <source>
        <strain evidence="4 5">JBTF-M29</strain>
    </source>
</reference>
<evidence type="ECO:0000256" key="2">
    <source>
        <dbReference type="PROSITE-ProRule" id="PRU00169"/>
    </source>
</evidence>
<protein>
    <submittedName>
        <fullName evidence="4">Response regulator</fullName>
    </submittedName>
</protein>
<keyword evidence="1 2" id="KW-0597">Phosphoprotein</keyword>
<comment type="caution">
    <text evidence="4">The sequence shown here is derived from an EMBL/GenBank/DDBJ whole genome shotgun (WGS) entry which is preliminary data.</text>
</comment>
<dbReference type="SMART" id="SM00448">
    <property type="entry name" value="REC"/>
    <property type="match status" value="1"/>
</dbReference>
<feature type="domain" description="Response regulatory" evidence="3">
    <location>
        <begin position="55"/>
        <end position="168"/>
    </location>
</feature>
<feature type="modified residue" description="4-aspartylphosphate" evidence="2">
    <location>
        <position position="104"/>
    </location>
</feature>
<dbReference type="AlphaFoldDB" id="A0A547Q8V8"/>
<keyword evidence="5" id="KW-1185">Reference proteome</keyword>
<dbReference type="Pfam" id="PF00072">
    <property type="entry name" value="Response_reg"/>
    <property type="match status" value="1"/>
</dbReference>
<evidence type="ECO:0000259" key="3">
    <source>
        <dbReference type="PROSITE" id="PS50110"/>
    </source>
</evidence>
<dbReference type="OrthoDB" id="7831674at2"/>
<name>A0A547Q8V8_9RHOB</name>
<dbReference type="GO" id="GO:0000160">
    <property type="term" value="P:phosphorelay signal transduction system"/>
    <property type="evidence" value="ECO:0007669"/>
    <property type="project" value="InterPro"/>
</dbReference>
<proteinExistence type="predicted"/>
<gene>
    <name evidence="4" type="ORF">FEV53_03360</name>
</gene>
<dbReference type="SUPFAM" id="SSF52172">
    <property type="entry name" value="CheY-like"/>
    <property type="match status" value="1"/>
</dbReference>
<evidence type="ECO:0000313" key="4">
    <source>
        <dbReference type="EMBL" id="TRD22826.1"/>
    </source>
</evidence>
<dbReference type="InterPro" id="IPR001789">
    <property type="entry name" value="Sig_transdc_resp-reg_receiver"/>
</dbReference>
<dbReference type="Proteomes" id="UP000318590">
    <property type="component" value="Unassembled WGS sequence"/>
</dbReference>
<dbReference type="Gene3D" id="3.40.50.2300">
    <property type="match status" value="1"/>
</dbReference>
<dbReference type="PANTHER" id="PTHR44591">
    <property type="entry name" value="STRESS RESPONSE REGULATOR PROTEIN 1"/>
    <property type="match status" value="1"/>
</dbReference>
<dbReference type="PROSITE" id="PS50110">
    <property type="entry name" value="RESPONSE_REGULATORY"/>
    <property type="match status" value="1"/>
</dbReference>
<evidence type="ECO:0000256" key="1">
    <source>
        <dbReference type="ARBA" id="ARBA00022553"/>
    </source>
</evidence>
<evidence type="ECO:0000313" key="5">
    <source>
        <dbReference type="Proteomes" id="UP000318590"/>
    </source>
</evidence>
<dbReference type="InterPro" id="IPR050595">
    <property type="entry name" value="Bact_response_regulator"/>
</dbReference>
<sequence>MSSRQGPMAAPFKEFFRLWTAVFKAGETRTMYPATHLHSLISEEHLAVPPLDGITVLVVEDCPAMNGVIRAVCTRAGARVRQATNLRAAWFQLRKNHPDVAVIDIQLPDGSGLDLVRGLTSTEGPKSNVLAISAFADIEQNCLSCGADRFLLKPFNSLSVIADAVRDVACPVQRKTISVGARAPDLDALIRELDETTKCLAAGARSNCRIDRVIGHARLMCERMSDPALTGTVRRLEALQRSGETTCRIAELWDQLDYLRHYLEACA</sequence>
<dbReference type="PANTHER" id="PTHR44591:SF3">
    <property type="entry name" value="RESPONSE REGULATORY DOMAIN-CONTAINING PROTEIN"/>
    <property type="match status" value="1"/>
</dbReference>
<organism evidence="4 5">
    <name type="scientific">Palleronia caenipelagi</name>
    <dbReference type="NCBI Taxonomy" id="2489174"/>
    <lineage>
        <taxon>Bacteria</taxon>
        <taxon>Pseudomonadati</taxon>
        <taxon>Pseudomonadota</taxon>
        <taxon>Alphaproteobacteria</taxon>
        <taxon>Rhodobacterales</taxon>
        <taxon>Roseobacteraceae</taxon>
        <taxon>Palleronia</taxon>
    </lineage>
</organism>
<dbReference type="EMBL" id="VFSV01000004">
    <property type="protein sequence ID" value="TRD22826.1"/>
    <property type="molecule type" value="Genomic_DNA"/>
</dbReference>
<accession>A0A547Q8V8</accession>